<dbReference type="OrthoDB" id="1094230at2"/>
<keyword evidence="1" id="KW-0378">Hydrolase</keyword>
<dbReference type="SUPFAM" id="SSF53474">
    <property type="entry name" value="alpha/beta-Hydrolases"/>
    <property type="match status" value="1"/>
</dbReference>
<dbReference type="GO" id="GO:0004252">
    <property type="term" value="F:serine-type endopeptidase activity"/>
    <property type="evidence" value="ECO:0007669"/>
    <property type="project" value="TreeGrafter"/>
</dbReference>
<evidence type="ECO:0000259" key="2">
    <source>
        <dbReference type="Pfam" id="PF00326"/>
    </source>
</evidence>
<keyword evidence="4" id="KW-1185">Reference proteome</keyword>
<dbReference type="Gene3D" id="3.40.50.1820">
    <property type="entry name" value="alpha/beta hydrolase"/>
    <property type="match status" value="1"/>
</dbReference>
<evidence type="ECO:0000256" key="1">
    <source>
        <dbReference type="ARBA" id="ARBA00022801"/>
    </source>
</evidence>
<dbReference type="SUPFAM" id="SSF82171">
    <property type="entry name" value="DPP6 N-terminal domain-like"/>
    <property type="match status" value="1"/>
</dbReference>
<proteinExistence type="predicted"/>
<dbReference type="Proteomes" id="UP000431922">
    <property type="component" value="Unassembled WGS sequence"/>
</dbReference>
<dbReference type="Pfam" id="PF00326">
    <property type="entry name" value="Peptidase_S9"/>
    <property type="match status" value="1"/>
</dbReference>
<protein>
    <submittedName>
        <fullName evidence="3">Prolyl oligopeptidase family serine peptidase</fullName>
    </submittedName>
</protein>
<dbReference type="InterPro" id="IPR001375">
    <property type="entry name" value="Peptidase_S9_cat"/>
</dbReference>
<evidence type="ECO:0000313" key="4">
    <source>
        <dbReference type="Proteomes" id="UP000431922"/>
    </source>
</evidence>
<sequence length="626" mass="69371">MEKPEQAPAKLPTEAFARLPFIELAEISPDGTHIAGLFAIGGVQQILIAPLNFDMDKIRNVGVPDGTQVSHIRWANDDNILVSVYGLAAVERDQWYLSRILSVNRSSGKLTKLLWDKAGQNSGDILWISSDGSSDILAAAQGSIYSSDATFWPTVYRLNVETGKKRVETRGIEYVMDWSADHTGKVRIGVGYNDRSQQSRMLYAQEGSRSFRTVERADMGEEENLNLPFLFVPGTDNGFVIKEDSRGKSVVIERNLLTEQDIRTVYEAPDDDIAGVVLSFDGSRLLGVRLSGREKDVDWLDPDLKKAQAYLDEAAPMAEVQIQSFSRDQSKMLVHIGSSDNPGLIYFFDAEGQILSRIAAVNQSIEGRRLAPTKFVQYEARDGLEIEGVLTLPRGRAAKNLPLVVMPHGGPWGHDSLTYDYWAQFLADRGYAVLQPNFRGSTGYGDDFVNKGQGQLGFAMQDDITDGVKWAASQGIADPARVCIVGASYGGYAAMWDLIKDPDLYRCAISISGVSALRREVNDFGGSLRENLYTDQWKKMTPDFNAVSPLYAVDRIKAPLLLIHGMKDVTVDHKQSVLMQKAMVKAGKPSEFVSLENADHYFTREPDRLLLLQSMEAFLAKHNPAD</sequence>
<dbReference type="InterPro" id="IPR029058">
    <property type="entry name" value="AB_hydrolase_fold"/>
</dbReference>
<evidence type="ECO:0000313" key="3">
    <source>
        <dbReference type="EMBL" id="MXP45685.1"/>
    </source>
</evidence>
<gene>
    <name evidence="3" type="ORF">GRI65_14625</name>
</gene>
<dbReference type="EMBL" id="WTYL01000005">
    <property type="protein sequence ID" value="MXP45685.1"/>
    <property type="molecule type" value="Genomic_DNA"/>
</dbReference>
<dbReference type="RefSeq" id="WP_160757326.1">
    <property type="nucleotide sequence ID" value="NZ_WTYL01000005.1"/>
</dbReference>
<dbReference type="AlphaFoldDB" id="A0A845B4S2"/>
<accession>A0A845B4S2</accession>
<reference evidence="3 4" key="1">
    <citation type="submission" date="2019-12" db="EMBL/GenBank/DDBJ databases">
        <title>Genomic-based taxomic classification of the family Erythrobacteraceae.</title>
        <authorList>
            <person name="Xu L."/>
        </authorList>
    </citation>
    <scope>NUCLEOTIDE SEQUENCE [LARGE SCALE GENOMIC DNA]</scope>
    <source>
        <strain evidence="3 4">KCTC 42453</strain>
    </source>
</reference>
<comment type="caution">
    <text evidence="3">The sequence shown here is derived from an EMBL/GenBank/DDBJ whole genome shotgun (WGS) entry which is preliminary data.</text>
</comment>
<dbReference type="PANTHER" id="PTHR42776">
    <property type="entry name" value="SERINE PEPTIDASE S9 FAMILY MEMBER"/>
    <property type="match status" value="1"/>
</dbReference>
<organism evidence="3 4">
    <name type="scientific">Allopontixanthobacter sediminis</name>
    <dbReference type="NCBI Taxonomy" id="1689985"/>
    <lineage>
        <taxon>Bacteria</taxon>
        <taxon>Pseudomonadati</taxon>
        <taxon>Pseudomonadota</taxon>
        <taxon>Alphaproteobacteria</taxon>
        <taxon>Sphingomonadales</taxon>
        <taxon>Erythrobacteraceae</taxon>
        <taxon>Allopontixanthobacter</taxon>
    </lineage>
</organism>
<dbReference type="PANTHER" id="PTHR42776:SF27">
    <property type="entry name" value="DIPEPTIDYL PEPTIDASE FAMILY MEMBER 6"/>
    <property type="match status" value="1"/>
</dbReference>
<feature type="domain" description="Peptidase S9 prolyl oligopeptidase catalytic" evidence="2">
    <location>
        <begin position="421"/>
        <end position="622"/>
    </location>
</feature>
<dbReference type="GO" id="GO:0006508">
    <property type="term" value="P:proteolysis"/>
    <property type="evidence" value="ECO:0007669"/>
    <property type="project" value="InterPro"/>
</dbReference>
<name>A0A845B4S2_9SPHN</name>